<dbReference type="SUPFAM" id="SSF103196">
    <property type="entry name" value="Roadblock/LC7 domain"/>
    <property type="match status" value="1"/>
</dbReference>
<evidence type="ECO:0000313" key="3">
    <source>
        <dbReference type="Proteomes" id="UP000664167"/>
    </source>
</evidence>
<accession>A0A939JHG1</accession>
<dbReference type="RefSeq" id="WP_206963842.1">
    <property type="nucleotide sequence ID" value="NZ_BAAAJJ010000001.1"/>
</dbReference>
<evidence type="ECO:0000313" key="2">
    <source>
        <dbReference type="EMBL" id="MBO0514443.1"/>
    </source>
</evidence>
<dbReference type="PANTHER" id="PTHR36222">
    <property type="entry name" value="SERINE PROTEASE INHIBITOR RV3364C"/>
    <property type="match status" value="1"/>
</dbReference>
<organism evidence="2 3">
    <name type="scientific">Streptomyces beijiangensis</name>
    <dbReference type="NCBI Taxonomy" id="163361"/>
    <lineage>
        <taxon>Bacteria</taxon>
        <taxon>Bacillati</taxon>
        <taxon>Actinomycetota</taxon>
        <taxon>Actinomycetes</taxon>
        <taxon>Kitasatosporales</taxon>
        <taxon>Streptomycetaceae</taxon>
        <taxon>Streptomyces</taxon>
    </lineage>
</organism>
<evidence type="ECO:0000259" key="1">
    <source>
        <dbReference type="SMART" id="SM00960"/>
    </source>
</evidence>
<dbReference type="SMART" id="SM00960">
    <property type="entry name" value="Robl_LC7"/>
    <property type="match status" value="1"/>
</dbReference>
<feature type="domain" description="Roadblock/LAMTOR2" evidence="1">
    <location>
        <begin position="13"/>
        <end position="106"/>
    </location>
</feature>
<dbReference type="InterPro" id="IPR004942">
    <property type="entry name" value="Roadblock/LAMTOR2_dom"/>
</dbReference>
<dbReference type="InterPro" id="IPR053141">
    <property type="entry name" value="Mycobact_SerProt_Inhib_Rv3364c"/>
</dbReference>
<keyword evidence="3" id="KW-1185">Reference proteome</keyword>
<comment type="caution">
    <text evidence="2">The sequence shown here is derived from an EMBL/GenBank/DDBJ whole genome shotgun (WGS) entry which is preliminary data.</text>
</comment>
<protein>
    <submittedName>
        <fullName evidence="2">Roadblock/LC7 domain-containing protein</fullName>
    </submittedName>
</protein>
<dbReference type="Gene3D" id="3.30.450.30">
    <property type="entry name" value="Dynein light chain 2a, cytoplasmic"/>
    <property type="match status" value="1"/>
</dbReference>
<dbReference type="PANTHER" id="PTHR36222:SF1">
    <property type="entry name" value="SERINE PROTEASE INHIBITOR RV3364C"/>
    <property type="match status" value="1"/>
</dbReference>
<reference evidence="2" key="1">
    <citation type="submission" date="2021-03" db="EMBL/GenBank/DDBJ databases">
        <title>Streptomyces poriferae sp. nov., a novel marine sponge-derived Actinobacteria species with anti-MRSA activity.</title>
        <authorList>
            <person name="Sandoval-Powers M."/>
            <person name="Kralova S."/>
            <person name="Nguyen G.-S."/>
            <person name="Fawwal D."/>
            <person name="Degnes K."/>
            <person name="Klinkenberg G."/>
            <person name="Sletta H."/>
            <person name="Wentzel A."/>
            <person name="Liles M.R."/>
        </authorList>
    </citation>
    <scope>NUCLEOTIDE SEQUENCE</scope>
    <source>
        <strain evidence="2">DSM 41794</strain>
    </source>
</reference>
<gene>
    <name evidence="2" type="ORF">J0695_21985</name>
</gene>
<sequence>MTVPKRPLLRDMSWVLAPLMEVPGVVHALVLSGDGMIQGASENLTREAGEGASAMASALQGAGKELVRNLAGEAVSPVLHQVVVSTNYGFAFLIPAGDNTVMAVFARSTVDMGVIAHAMQVQVSKLGSKAMSSPARIRGGVRG</sequence>
<dbReference type="Proteomes" id="UP000664167">
    <property type="component" value="Unassembled WGS sequence"/>
</dbReference>
<name>A0A939JHG1_9ACTN</name>
<dbReference type="EMBL" id="JAFLRJ010000207">
    <property type="protein sequence ID" value="MBO0514443.1"/>
    <property type="molecule type" value="Genomic_DNA"/>
</dbReference>
<dbReference type="Pfam" id="PF03259">
    <property type="entry name" value="Robl_LC7"/>
    <property type="match status" value="1"/>
</dbReference>
<dbReference type="AlphaFoldDB" id="A0A939JHG1"/>
<proteinExistence type="predicted"/>